<evidence type="ECO:0000313" key="2">
    <source>
        <dbReference type="Proteomes" id="UP000324767"/>
    </source>
</evidence>
<evidence type="ECO:0000313" key="1">
    <source>
        <dbReference type="EMBL" id="KAA6412643.1"/>
    </source>
</evidence>
<accession>A0A5M8PVD4</accession>
<dbReference type="Gene3D" id="3.40.50.720">
    <property type="entry name" value="NAD(P)-binding Rossmann-like Domain"/>
    <property type="match status" value="1"/>
</dbReference>
<evidence type="ECO:0008006" key="3">
    <source>
        <dbReference type="Google" id="ProtNLM"/>
    </source>
</evidence>
<reference evidence="1 2" key="1">
    <citation type="submission" date="2019-09" db="EMBL/GenBank/DDBJ databases">
        <title>The hologenome of the rock-dwelling lichen Lasallia pustulata.</title>
        <authorList>
            <person name="Greshake Tzovaras B."/>
            <person name="Segers F."/>
            <person name="Bicker A."/>
            <person name="Dal Grande F."/>
            <person name="Otte J."/>
            <person name="Hankeln T."/>
            <person name="Schmitt I."/>
            <person name="Ebersberger I."/>
        </authorList>
    </citation>
    <scope>NUCLEOTIDE SEQUENCE [LARGE SCALE GENOMIC DNA]</scope>
    <source>
        <strain evidence="1">A1-1</strain>
    </source>
</reference>
<dbReference type="AlphaFoldDB" id="A0A5M8PVD4"/>
<name>A0A5M8PVD4_9LECA</name>
<dbReference type="EMBL" id="VXIT01000005">
    <property type="protein sequence ID" value="KAA6412643.1"/>
    <property type="molecule type" value="Genomic_DNA"/>
</dbReference>
<organism evidence="1 2">
    <name type="scientific">Lasallia pustulata</name>
    <dbReference type="NCBI Taxonomy" id="136370"/>
    <lineage>
        <taxon>Eukaryota</taxon>
        <taxon>Fungi</taxon>
        <taxon>Dikarya</taxon>
        <taxon>Ascomycota</taxon>
        <taxon>Pezizomycotina</taxon>
        <taxon>Lecanoromycetes</taxon>
        <taxon>OSLEUM clade</taxon>
        <taxon>Umbilicariomycetidae</taxon>
        <taxon>Umbilicariales</taxon>
        <taxon>Umbilicariaceae</taxon>
        <taxon>Lasallia</taxon>
    </lineage>
</organism>
<proteinExistence type="predicted"/>
<gene>
    <name evidence="1" type="ORF">FRX48_03635</name>
</gene>
<dbReference type="Proteomes" id="UP000324767">
    <property type="component" value="Unassembled WGS sequence"/>
</dbReference>
<protein>
    <recommendedName>
        <fullName evidence="3">Thioester reductase (TE) domain-containing protein</fullName>
    </recommendedName>
</protein>
<comment type="caution">
    <text evidence="1">The sequence shown here is derived from an EMBL/GenBank/DDBJ whole genome shotgun (WGS) entry which is preliminary data.</text>
</comment>
<sequence length="139" mass="15310">MPIGYAQSKYICEPPEPQPTTPHTLRHPTVERIIQTASKSLNMPTSIFRAGQISDLTSGLWNNTDWIPSCSPAPRTSALPTFTQRLLDWIPIGIAAAAIAELICQRPSRLYSLHHIVNPLSRPVVSVRIDGAEDRLSSS</sequence>